<organism evidence="5 6">
    <name type="scientific">Methylomonas koyamae</name>
    <dbReference type="NCBI Taxonomy" id="702114"/>
    <lineage>
        <taxon>Bacteria</taxon>
        <taxon>Pseudomonadati</taxon>
        <taxon>Pseudomonadota</taxon>
        <taxon>Gammaproteobacteria</taxon>
        <taxon>Methylococcales</taxon>
        <taxon>Methylococcaceae</taxon>
        <taxon>Methylomonas</taxon>
    </lineage>
</organism>
<comment type="subcellular location">
    <subcellularLocation>
        <location evidence="1">Periplasm</location>
    </subcellularLocation>
</comment>
<evidence type="ECO:0000256" key="1">
    <source>
        <dbReference type="ARBA" id="ARBA00004418"/>
    </source>
</evidence>
<dbReference type="Proteomes" id="UP000077734">
    <property type="component" value="Unassembled WGS sequence"/>
</dbReference>
<dbReference type="GO" id="GO:0015846">
    <property type="term" value="P:polyamine transport"/>
    <property type="evidence" value="ECO:0007669"/>
    <property type="project" value="InterPro"/>
</dbReference>
<keyword evidence="3" id="KW-0732">Signal</keyword>
<accession>A0A291IFW4</accession>
<dbReference type="KEGG" id="mko:MKLM6_0786"/>
<gene>
    <name evidence="5" type="ORF">A1356_03990</name>
</gene>
<dbReference type="AlphaFoldDB" id="A0A291IFW4"/>
<dbReference type="PANTHER" id="PTHR30222:SF17">
    <property type="entry name" value="SPERMIDINE_PUTRESCINE-BINDING PERIPLASMIC PROTEIN"/>
    <property type="match status" value="1"/>
</dbReference>
<dbReference type="RefSeq" id="WP_064024660.1">
    <property type="nucleotide sequence ID" value="NZ_CP023669.1"/>
</dbReference>
<evidence type="ECO:0000313" key="6">
    <source>
        <dbReference type="Proteomes" id="UP000077734"/>
    </source>
</evidence>
<proteinExistence type="predicted"/>
<keyword evidence="6" id="KW-1185">Reference proteome</keyword>
<keyword evidence="4" id="KW-0574">Periplasm</keyword>
<dbReference type="SUPFAM" id="SSF53850">
    <property type="entry name" value="Periplasmic binding protein-like II"/>
    <property type="match status" value="1"/>
</dbReference>
<evidence type="ECO:0000256" key="3">
    <source>
        <dbReference type="ARBA" id="ARBA00022729"/>
    </source>
</evidence>
<evidence type="ECO:0000313" key="5">
    <source>
        <dbReference type="EMBL" id="OAI29502.1"/>
    </source>
</evidence>
<dbReference type="GO" id="GO:0019808">
    <property type="term" value="F:polyamine binding"/>
    <property type="evidence" value="ECO:0007669"/>
    <property type="project" value="InterPro"/>
</dbReference>
<dbReference type="InterPro" id="IPR001188">
    <property type="entry name" value="Sperm_putr-bd"/>
</dbReference>
<dbReference type="Gene3D" id="3.40.190.10">
    <property type="entry name" value="Periplasmic binding protein-like II"/>
    <property type="match status" value="2"/>
</dbReference>
<evidence type="ECO:0000256" key="2">
    <source>
        <dbReference type="ARBA" id="ARBA00022448"/>
    </source>
</evidence>
<reference evidence="5 6" key="1">
    <citation type="submission" date="2016-03" db="EMBL/GenBank/DDBJ databases">
        <authorList>
            <person name="Heylen K."/>
            <person name="De Vos P."/>
            <person name="Vekeman B."/>
        </authorList>
    </citation>
    <scope>NUCLEOTIDE SEQUENCE [LARGE SCALE GENOMIC DNA]</scope>
    <source>
        <strain evidence="5 6">R-49807</strain>
    </source>
</reference>
<dbReference type="InterPro" id="IPR006059">
    <property type="entry name" value="SBP"/>
</dbReference>
<protein>
    <submittedName>
        <fullName evidence="5">Spermidine/putrescine ABC transporter substrate-binding protein</fullName>
    </submittedName>
</protein>
<keyword evidence="2" id="KW-0813">Transport</keyword>
<dbReference type="PANTHER" id="PTHR30222">
    <property type="entry name" value="SPERMIDINE/PUTRESCINE-BINDING PERIPLASMIC PROTEIN"/>
    <property type="match status" value="1"/>
</dbReference>
<dbReference type="GO" id="GO:0042597">
    <property type="term" value="C:periplasmic space"/>
    <property type="evidence" value="ECO:0007669"/>
    <property type="project" value="UniProtKB-SubCell"/>
</dbReference>
<dbReference type="Pfam" id="PF13416">
    <property type="entry name" value="SBP_bac_8"/>
    <property type="match status" value="1"/>
</dbReference>
<dbReference type="PRINTS" id="PR00909">
    <property type="entry name" value="SPERMDNBNDNG"/>
</dbReference>
<sequence length="345" mass="38262">MAPRFLSLAAIAAIALIGALCPAPAAAQDILRILAWAGYADADTVREFEIRHGAAVEVTYANSDDDLWYKINSAAYDVFAVNTAELQRYIDRHLVQALDPGRLANHARQLPRFRDLNAIPGLVRQGQVFAIPYTYAEMGLIYNRKTMAEAPRSMAAMWDPAYRGRVLAFNTSNHNFSLVGLLLGAADPFRLSDRELATAARELAKLRRNVLTFYSTAEEAVELFTRHDVALVFGNYGNQQLKALRDAGADVGYVIPQEGALAWLDCWAITRNTGNPDLAAQWIDYTLEPAVSERLSIRHGLANTVTVQPGGETRQKLVWLEPVANPELQKRLWDRIISGEPPEAF</sequence>
<dbReference type="EMBL" id="LUUL01000034">
    <property type="protein sequence ID" value="OAI29502.1"/>
    <property type="molecule type" value="Genomic_DNA"/>
</dbReference>
<name>A0A291IFW4_9GAMM</name>
<evidence type="ECO:0000256" key="4">
    <source>
        <dbReference type="ARBA" id="ARBA00022764"/>
    </source>
</evidence>
<comment type="caution">
    <text evidence="5">The sequence shown here is derived from an EMBL/GenBank/DDBJ whole genome shotgun (WGS) entry which is preliminary data.</text>
</comment>